<dbReference type="AlphaFoldDB" id="A0A9W7X809"/>
<keyword evidence="2" id="KW-1185">Reference proteome</keyword>
<comment type="caution">
    <text evidence="1">The sequence shown here is derived from an EMBL/GenBank/DDBJ whole genome shotgun (WGS) entry which is preliminary data.</text>
</comment>
<organism evidence="1 2">
    <name type="scientific">Paspalum vaginatum</name>
    <name type="common">seashore paspalum</name>
    <dbReference type="NCBI Taxonomy" id="158149"/>
    <lineage>
        <taxon>Eukaryota</taxon>
        <taxon>Viridiplantae</taxon>
        <taxon>Streptophyta</taxon>
        <taxon>Embryophyta</taxon>
        <taxon>Tracheophyta</taxon>
        <taxon>Spermatophyta</taxon>
        <taxon>Magnoliopsida</taxon>
        <taxon>Liliopsida</taxon>
        <taxon>Poales</taxon>
        <taxon>Poaceae</taxon>
        <taxon>PACMAD clade</taxon>
        <taxon>Panicoideae</taxon>
        <taxon>Andropogonodae</taxon>
        <taxon>Paspaleae</taxon>
        <taxon>Paspalinae</taxon>
        <taxon>Paspalum</taxon>
    </lineage>
</organism>
<reference evidence="1 2" key="1">
    <citation type="submission" date="2022-10" db="EMBL/GenBank/DDBJ databases">
        <title>WGS assembly of Paspalum vaginatum 540-79.</title>
        <authorList>
            <person name="Sun G."/>
            <person name="Wase N."/>
            <person name="Shu S."/>
            <person name="Jenkins J."/>
            <person name="Zhou B."/>
            <person name="Torres-Rodriguez J."/>
            <person name="Chen C."/>
            <person name="Sandor L."/>
            <person name="Plott C."/>
            <person name="Yoshinga Y."/>
            <person name="Daum C."/>
            <person name="Qi P."/>
            <person name="Barry K."/>
            <person name="Lipzen A."/>
            <person name="Berry L."/>
            <person name="Pedersen C."/>
            <person name="Gottilla T."/>
            <person name="Foltz A."/>
            <person name="Yu H."/>
            <person name="O'Malley R."/>
            <person name="Zhang C."/>
            <person name="Devos K."/>
            <person name="Sigmon B."/>
            <person name="Yu B."/>
            <person name="Obata T."/>
            <person name="Schmutz J."/>
            <person name="Schnable J."/>
        </authorList>
    </citation>
    <scope>NUCLEOTIDE SEQUENCE [LARGE SCALE GENOMIC DNA]</scope>
    <source>
        <strain evidence="2">cv. 540-79</strain>
    </source>
</reference>
<name>A0A9W7X809_9POAL</name>
<proteinExistence type="predicted"/>
<dbReference type="Proteomes" id="UP001164776">
    <property type="component" value="Unassembled WGS sequence"/>
</dbReference>
<dbReference type="EMBL" id="MU630754">
    <property type="protein sequence ID" value="KAJ1253747.1"/>
    <property type="molecule type" value="Genomic_DNA"/>
</dbReference>
<protein>
    <submittedName>
        <fullName evidence="1">Uncharacterized protein</fullName>
    </submittedName>
</protein>
<evidence type="ECO:0000313" key="1">
    <source>
        <dbReference type="EMBL" id="KAJ1253747.1"/>
    </source>
</evidence>
<evidence type="ECO:0000313" key="2">
    <source>
        <dbReference type="Proteomes" id="UP001164776"/>
    </source>
</evidence>
<accession>A0A9W7X809</accession>
<sequence length="48" mass="5874">MLRHCLRLNRCYLHARSSWCLQIREEIIDHHKSTSYFYLVPFSSFSMP</sequence>
<gene>
    <name evidence="1" type="ORF">BS78_K199900</name>
</gene>